<evidence type="ECO:0000313" key="9">
    <source>
        <dbReference type="EMBL" id="NYD53514.1"/>
    </source>
</evidence>
<organism evidence="9 10">
    <name type="scientific">Microbacterium pseudoresistens</name>
    <dbReference type="NCBI Taxonomy" id="640634"/>
    <lineage>
        <taxon>Bacteria</taxon>
        <taxon>Bacillati</taxon>
        <taxon>Actinomycetota</taxon>
        <taxon>Actinomycetes</taxon>
        <taxon>Micrococcales</taxon>
        <taxon>Microbacteriaceae</taxon>
        <taxon>Microbacterium</taxon>
    </lineage>
</organism>
<evidence type="ECO:0000256" key="1">
    <source>
        <dbReference type="ARBA" id="ARBA00006541"/>
    </source>
</evidence>
<evidence type="ECO:0000259" key="8">
    <source>
        <dbReference type="Pfam" id="PF08125"/>
    </source>
</evidence>
<dbReference type="Pfam" id="PF01232">
    <property type="entry name" value="Mannitol_dh"/>
    <property type="match status" value="1"/>
</dbReference>
<reference evidence="9 10" key="1">
    <citation type="submission" date="2020-07" db="EMBL/GenBank/DDBJ databases">
        <title>Sequencing the genomes of 1000 actinobacteria strains.</title>
        <authorList>
            <person name="Klenk H.-P."/>
        </authorList>
    </citation>
    <scope>NUCLEOTIDE SEQUENCE [LARGE SCALE GENOMIC DNA]</scope>
    <source>
        <strain evidence="9 10">DSM 22185</strain>
    </source>
</reference>
<feature type="domain" description="Mannitol dehydrogenase C-terminal" evidence="8">
    <location>
        <begin position="299"/>
        <end position="415"/>
    </location>
</feature>
<dbReference type="InterPro" id="IPR000669">
    <property type="entry name" value="Mannitol_DH"/>
</dbReference>
<dbReference type="Proteomes" id="UP000552045">
    <property type="component" value="Unassembled WGS sequence"/>
</dbReference>
<gene>
    <name evidence="9" type="ORF">BKA02_000569</name>
</gene>
<dbReference type="PROSITE" id="PS00974">
    <property type="entry name" value="MANNITOL_DHGENASE"/>
    <property type="match status" value="1"/>
</dbReference>
<dbReference type="Gene3D" id="1.10.1040.10">
    <property type="entry name" value="N-(1-d-carboxylethyl)-l-norvaline Dehydrogenase, domain 2"/>
    <property type="match status" value="1"/>
</dbReference>
<evidence type="ECO:0000256" key="6">
    <source>
        <dbReference type="ARBA" id="ARBA00048615"/>
    </source>
</evidence>
<dbReference type="PRINTS" id="PR00084">
    <property type="entry name" value="MTLDHDRGNASE"/>
</dbReference>
<dbReference type="Gene3D" id="3.40.50.720">
    <property type="entry name" value="NAD(P)-binding Rossmann-like Domain"/>
    <property type="match status" value="1"/>
</dbReference>
<evidence type="ECO:0000256" key="3">
    <source>
        <dbReference type="ARBA" id="ARBA00016219"/>
    </source>
</evidence>
<dbReference type="InterPro" id="IPR023027">
    <property type="entry name" value="Mannitol_DH_CS"/>
</dbReference>
<dbReference type="SUPFAM" id="SSF51735">
    <property type="entry name" value="NAD(P)-binding Rossmann-fold domains"/>
    <property type="match status" value="1"/>
</dbReference>
<sequence length="503" mass="53941">MTGPIRPETATVRLSRATLRDLPAEVAVPDYLDDETPVGVVHIGVGNFHRSHQAMYLDRLLAARSDGAVAICGIGVRPEDRPLLMALQEQTGLYSLSLFAPDGTVDTRIIGSLRNVLLLPDAPDDALARLCDPEVRIVSLTITESGYVEDATTGRRAADDRAVRVETADGLTTPQTAFGLIVAALRARRTAGTSPFTVMSCDNIQRNGAIARASVVETARLVDPDLADWIDGNVAFPSTMVDRITPSPTPSQLALVDGVLGLRDKAPVVAEPFVQWILEDDFPSGRPPLEDVGAIFTDDIGSYESMKLRLLNGAHQVLAYVGLLRGHRFAHEAVADPVVRHWLDVYWRELALPTLDLPDGVDGDDYLRTLLERFGNPAIADTLERLATDSSARMAKFVLPVLVDARDRPGFAELTAVILESWVTAVRSSSSDLISSGVPSDVHAAIAGGSPLLSAVDWLRPLSADPALSLAMTAVRETFDALGPSEGLERLLSQAPGCAQEAS</sequence>
<comment type="similarity">
    <text evidence="1">Belongs to the mannitol dehydrogenase family.</text>
</comment>
<evidence type="ECO:0000313" key="10">
    <source>
        <dbReference type="Proteomes" id="UP000552045"/>
    </source>
</evidence>
<dbReference type="EC" id="1.1.1.17" evidence="2"/>
<name>A0A7Y9JNB3_9MICO</name>
<dbReference type="GO" id="GO:0008926">
    <property type="term" value="F:mannitol-1-phosphate 5-dehydrogenase activity"/>
    <property type="evidence" value="ECO:0007669"/>
    <property type="project" value="UniProtKB-EC"/>
</dbReference>
<dbReference type="SUPFAM" id="SSF48179">
    <property type="entry name" value="6-phosphogluconate dehydrogenase C-terminal domain-like"/>
    <property type="match status" value="1"/>
</dbReference>
<comment type="catalytic activity">
    <reaction evidence="6">
        <text>D-mannitol 1-phosphate + NAD(+) = beta-D-fructose 6-phosphate + NADH + H(+)</text>
        <dbReference type="Rhea" id="RHEA:19661"/>
        <dbReference type="ChEBI" id="CHEBI:15378"/>
        <dbReference type="ChEBI" id="CHEBI:57540"/>
        <dbReference type="ChEBI" id="CHEBI:57634"/>
        <dbReference type="ChEBI" id="CHEBI:57945"/>
        <dbReference type="ChEBI" id="CHEBI:61381"/>
        <dbReference type="EC" id="1.1.1.17"/>
    </reaction>
</comment>
<protein>
    <recommendedName>
        <fullName evidence="3">Mannitol-1-phosphate 5-dehydrogenase</fullName>
        <ecNumber evidence="2">1.1.1.17</ecNumber>
    </recommendedName>
</protein>
<dbReference type="InterPro" id="IPR008927">
    <property type="entry name" value="6-PGluconate_DH-like_C_sf"/>
</dbReference>
<proteinExistence type="inferred from homology"/>
<keyword evidence="4 9" id="KW-0560">Oxidoreductase</keyword>
<dbReference type="RefSeq" id="WP_179431121.1">
    <property type="nucleotide sequence ID" value="NZ_BAABLC010000005.1"/>
</dbReference>
<evidence type="ECO:0000256" key="5">
    <source>
        <dbReference type="ARBA" id="ARBA00023027"/>
    </source>
</evidence>
<dbReference type="PANTHER" id="PTHR43362">
    <property type="entry name" value="MANNITOL DEHYDROGENASE DSF1-RELATED"/>
    <property type="match status" value="1"/>
</dbReference>
<dbReference type="InterPro" id="IPR013131">
    <property type="entry name" value="Mannitol_DH_N"/>
</dbReference>
<dbReference type="AlphaFoldDB" id="A0A7Y9JNB3"/>
<evidence type="ECO:0000256" key="2">
    <source>
        <dbReference type="ARBA" id="ARBA00012939"/>
    </source>
</evidence>
<dbReference type="InterPro" id="IPR050988">
    <property type="entry name" value="Mannitol_DH/Oxidoreductase"/>
</dbReference>
<dbReference type="GO" id="GO:0019594">
    <property type="term" value="P:mannitol metabolic process"/>
    <property type="evidence" value="ECO:0007669"/>
    <property type="project" value="InterPro"/>
</dbReference>
<dbReference type="Pfam" id="PF08125">
    <property type="entry name" value="Mannitol_dh_C"/>
    <property type="match status" value="1"/>
</dbReference>
<accession>A0A7Y9JNB3</accession>
<dbReference type="InterPro" id="IPR013328">
    <property type="entry name" value="6PGD_dom2"/>
</dbReference>
<keyword evidence="5" id="KW-0520">NAD</keyword>
<dbReference type="InterPro" id="IPR036291">
    <property type="entry name" value="NAD(P)-bd_dom_sf"/>
</dbReference>
<evidence type="ECO:0000256" key="4">
    <source>
        <dbReference type="ARBA" id="ARBA00023002"/>
    </source>
</evidence>
<evidence type="ECO:0000259" key="7">
    <source>
        <dbReference type="Pfam" id="PF01232"/>
    </source>
</evidence>
<dbReference type="EMBL" id="JACCBH010000001">
    <property type="protein sequence ID" value="NYD53514.1"/>
    <property type="molecule type" value="Genomic_DNA"/>
</dbReference>
<keyword evidence="10" id="KW-1185">Reference proteome</keyword>
<comment type="caution">
    <text evidence="9">The sequence shown here is derived from an EMBL/GenBank/DDBJ whole genome shotgun (WGS) entry which is preliminary data.</text>
</comment>
<dbReference type="PANTHER" id="PTHR43362:SF1">
    <property type="entry name" value="MANNITOL DEHYDROGENASE 2-RELATED"/>
    <property type="match status" value="1"/>
</dbReference>
<feature type="domain" description="Mannitol dehydrogenase N-terminal" evidence="7">
    <location>
        <begin position="39"/>
        <end position="290"/>
    </location>
</feature>
<dbReference type="InterPro" id="IPR013118">
    <property type="entry name" value="Mannitol_DH_C"/>
</dbReference>